<dbReference type="GO" id="GO:0020037">
    <property type="term" value="F:heme binding"/>
    <property type="evidence" value="ECO:0007669"/>
    <property type="project" value="InterPro"/>
</dbReference>
<dbReference type="SUPFAM" id="SSF46626">
    <property type="entry name" value="Cytochrome c"/>
    <property type="match status" value="1"/>
</dbReference>
<gene>
    <name evidence="13" type="ORF">DmAi_18440</name>
</gene>
<evidence type="ECO:0000256" key="1">
    <source>
        <dbReference type="ARBA" id="ARBA00004370"/>
    </source>
</evidence>
<feature type="binding site" description="covalent" evidence="9">
    <location>
        <position position="68"/>
    </location>
    <ligand>
        <name>heme c</name>
        <dbReference type="ChEBI" id="CHEBI:61717"/>
    </ligand>
</feature>
<comment type="subcellular location">
    <subcellularLocation>
        <location evidence="1">Membrane</location>
    </subcellularLocation>
</comment>
<evidence type="ECO:0000259" key="12">
    <source>
        <dbReference type="PROSITE" id="PS51007"/>
    </source>
</evidence>
<dbReference type="GO" id="GO:0009055">
    <property type="term" value="F:electron transfer activity"/>
    <property type="evidence" value="ECO:0007669"/>
    <property type="project" value="InterPro"/>
</dbReference>
<feature type="chain" id="PRO_5027563752" description="Cytochrome c1" evidence="11">
    <location>
        <begin position="27"/>
        <end position="268"/>
    </location>
</feature>
<sequence>MAKFPASRATALSAALLATLPLLAQAAPATPPVPPHQKWSFEGPVGQFDQKSLQRGFVVFHEICSSCHGMRSVTYHDLLGIGLSPKAVTDLAHTRQIAGPPDAAGHPTLRPGLPDDHLTSPFPSEAAAAAMMGGVAPPDQSRLAAIQPHGADWLYAFLTGYRMPPPPGAPVVPGKFYNDWADGHLVGMPPPLSDDAVEFPDGTPATAAQQARDVTTFLVWASDPHRNDRHRIGLYVFAYLSGLLLLAIAWKRKIWKRGTLRNAQDTHD</sequence>
<dbReference type="Pfam" id="PF02167">
    <property type="entry name" value="Cytochrom_C1"/>
    <property type="match status" value="1"/>
</dbReference>
<dbReference type="InterPro" id="IPR009056">
    <property type="entry name" value="Cyt_c-like_dom"/>
</dbReference>
<organism evidence="13 14">
    <name type="scientific">Acetobacter persici</name>
    <dbReference type="NCBI Taxonomy" id="1076596"/>
    <lineage>
        <taxon>Bacteria</taxon>
        <taxon>Pseudomonadati</taxon>
        <taxon>Pseudomonadota</taxon>
        <taxon>Alphaproteobacteria</taxon>
        <taxon>Acetobacterales</taxon>
        <taxon>Acetobacteraceae</taxon>
        <taxon>Acetobacter</taxon>
    </lineage>
</organism>
<evidence type="ECO:0000256" key="8">
    <source>
        <dbReference type="ARBA" id="ARBA00023136"/>
    </source>
</evidence>
<dbReference type="InterPro" id="IPR002326">
    <property type="entry name" value="Cyt_c1"/>
</dbReference>
<dbReference type="EMBL" id="BLJP01000006">
    <property type="protein sequence ID" value="GFE93785.1"/>
    <property type="molecule type" value="Genomic_DNA"/>
</dbReference>
<dbReference type="Gene3D" id="1.10.760.10">
    <property type="entry name" value="Cytochrome c-like domain"/>
    <property type="match status" value="1"/>
</dbReference>
<dbReference type="OrthoDB" id="9808471at2"/>
<feature type="domain" description="Cytochrome c" evidence="12">
    <location>
        <begin position="51"/>
        <end position="222"/>
    </location>
</feature>
<evidence type="ECO:0000256" key="2">
    <source>
        <dbReference type="ARBA" id="ARBA00016165"/>
    </source>
</evidence>
<evidence type="ECO:0000256" key="3">
    <source>
        <dbReference type="ARBA" id="ARBA00022617"/>
    </source>
</evidence>
<dbReference type="Proteomes" id="UP000548726">
    <property type="component" value="Unassembled WGS sequence"/>
</dbReference>
<dbReference type="AlphaFoldDB" id="A0A6V8IEP2"/>
<evidence type="ECO:0000313" key="13">
    <source>
        <dbReference type="EMBL" id="GFE93785.1"/>
    </source>
</evidence>
<reference evidence="13 14" key="1">
    <citation type="journal article" date="2020" name="Cell Rep.">
        <title>Local necrotic cells trigger systemic immune activation via gut microbiome dysbiosis in Drosophila.</title>
        <authorList>
            <person name="Kosakamoto H."/>
            <person name="Yamauchi T."/>
            <person name="Akuzawa-Tokita Y."/>
            <person name="Nishimura K."/>
            <person name="Soga T."/>
            <person name="Murakami T."/>
            <person name="Mori H."/>
            <person name="Yamamoto K."/>
            <person name="Miyazaki R."/>
            <person name="Koto A."/>
            <person name="Miura M."/>
            <person name="Obata F."/>
        </authorList>
    </citation>
    <scope>NUCLEOTIDE SEQUENCE [LARGE SCALE GENOMIC DNA]</scope>
    <source>
        <strain evidence="13 14">Ai</strain>
    </source>
</reference>
<accession>A0A6V8IEP2</accession>
<evidence type="ECO:0000256" key="4">
    <source>
        <dbReference type="ARBA" id="ARBA00022692"/>
    </source>
</evidence>
<dbReference type="PRINTS" id="PR00603">
    <property type="entry name" value="CYTOCHROMEC1"/>
</dbReference>
<dbReference type="GO" id="GO:0046872">
    <property type="term" value="F:metal ion binding"/>
    <property type="evidence" value="ECO:0007669"/>
    <property type="project" value="UniProtKB-KW"/>
</dbReference>
<evidence type="ECO:0000313" key="14">
    <source>
        <dbReference type="Proteomes" id="UP000548726"/>
    </source>
</evidence>
<keyword evidence="6 10" id="KW-1133">Transmembrane helix</keyword>
<keyword evidence="11" id="KW-0732">Signal</keyword>
<feature type="binding site" description="covalent" evidence="9">
    <location>
        <position position="188"/>
    </location>
    <ligand>
        <name>heme c</name>
        <dbReference type="ChEBI" id="CHEBI:61717"/>
    </ligand>
</feature>
<dbReference type="RefSeq" id="WP_086656188.1">
    <property type="nucleotide sequence ID" value="NZ_BLJP01000006.1"/>
</dbReference>
<name>A0A6V8IEP2_9PROT</name>
<comment type="cofactor">
    <cofactor evidence="9">
        <name>heme c</name>
        <dbReference type="ChEBI" id="CHEBI:61717"/>
    </cofactor>
    <text evidence="9">Binds 1 heme c group covalently per subunit.</text>
</comment>
<dbReference type="PROSITE" id="PS51007">
    <property type="entry name" value="CYTC"/>
    <property type="match status" value="1"/>
</dbReference>
<feature type="binding site" description="covalent" evidence="9">
    <location>
        <position position="64"/>
    </location>
    <ligand>
        <name>heme c</name>
        <dbReference type="ChEBI" id="CHEBI:61717"/>
    </ligand>
</feature>
<evidence type="ECO:0000256" key="5">
    <source>
        <dbReference type="ARBA" id="ARBA00022723"/>
    </source>
</evidence>
<evidence type="ECO:0000256" key="6">
    <source>
        <dbReference type="ARBA" id="ARBA00022989"/>
    </source>
</evidence>
<keyword evidence="3 9" id="KW-0349">Heme</keyword>
<protein>
    <recommendedName>
        <fullName evidence="2">Cytochrome c1</fullName>
    </recommendedName>
</protein>
<evidence type="ECO:0000256" key="10">
    <source>
        <dbReference type="SAM" id="Phobius"/>
    </source>
</evidence>
<keyword evidence="8 10" id="KW-0472">Membrane</keyword>
<evidence type="ECO:0000256" key="9">
    <source>
        <dbReference type="PIRSR" id="PIRSR602326-1"/>
    </source>
</evidence>
<proteinExistence type="predicted"/>
<dbReference type="InterPro" id="IPR036909">
    <property type="entry name" value="Cyt_c-like_dom_sf"/>
</dbReference>
<feature type="signal peptide" evidence="11">
    <location>
        <begin position="1"/>
        <end position="26"/>
    </location>
</feature>
<dbReference type="PANTHER" id="PTHR10266:SF3">
    <property type="entry name" value="CYTOCHROME C1, HEME PROTEIN, MITOCHONDRIAL"/>
    <property type="match status" value="1"/>
</dbReference>
<keyword evidence="4 10" id="KW-0812">Transmembrane</keyword>
<keyword evidence="7 9" id="KW-0408">Iron</keyword>
<comment type="caution">
    <text evidence="13">The sequence shown here is derived from an EMBL/GenBank/DDBJ whole genome shotgun (WGS) entry which is preliminary data.</text>
</comment>
<evidence type="ECO:0000256" key="11">
    <source>
        <dbReference type="SAM" id="SignalP"/>
    </source>
</evidence>
<keyword evidence="14" id="KW-1185">Reference proteome</keyword>
<feature type="binding site" description="covalent" evidence="9">
    <location>
        <position position="67"/>
    </location>
    <ligand>
        <name>heme c</name>
        <dbReference type="ChEBI" id="CHEBI:61717"/>
    </ligand>
</feature>
<evidence type="ECO:0000256" key="7">
    <source>
        <dbReference type="ARBA" id="ARBA00023004"/>
    </source>
</evidence>
<dbReference type="GO" id="GO:0016020">
    <property type="term" value="C:membrane"/>
    <property type="evidence" value="ECO:0007669"/>
    <property type="project" value="UniProtKB-SubCell"/>
</dbReference>
<feature type="transmembrane region" description="Helical" evidence="10">
    <location>
        <begin position="232"/>
        <end position="250"/>
    </location>
</feature>
<keyword evidence="5 9" id="KW-0479">Metal-binding</keyword>
<dbReference type="PANTHER" id="PTHR10266">
    <property type="entry name" value="CYTOCHROME C1"/>
    <property type="match status" value="1"/>
</dbReference>